<keyword evidence="3" id="KW-0378">Hydrolase</keyword>
<evidence type="ECO:0000313" key="7">
    <source>
        <dbReference type="EMBL" id="KAL3759498.1"/>
    </source>
</evidence>
<sequence length="825" mass="91448">MDKENIPSQLNAGYYRRKNLISMASEGGHKPHQPHHSAGVGAYANNLSQEMPPQPQQQVRAHPKPRPTHGIIHRLVAKVGSFASRSLRVGGAVVGIALAANVAYYYYDSKQVDNFFGASLAADDDDDDNNNDNTSNQSNKSSSTSSKQRTKYQKRVLVLPFDNLKVIEHRKSGSSIFDDLLSRVADPSKQPTITMEAKEIVNILHSASSNPNICALYATFGEGDGLGGMRHSIGNAHLEEIRTAIRIFNESHRVHRDPNIQHNPVYALARNGDPKQSYAFGHAFQWKEYFLASAFTNVHMQSRGHLHLFGVTMNNVFLGGMLDKYGVKAHVFRHGQYKNAPSIFTDKKYSKTNLETVQSITSSVNGTFRSCIEQSRALKFDNVMWQSIFEYGSLRAPNSTDIGLVDYTPPVDPLISLLNVNQRGAKKKQKKSFMKLLGGDDDEEETTTSDRVKFEEKFGMHESFSKFTATESVSLVKYKQMLNKKERVERIRMKINNVLHRLSETSTATSFILSALSMQPDKVSSAKCDKVAVVTVDGTIGSSLSYEIIRALRQIRKDKGVKAVVLRVNSPGGSVVSSEAILEEMKLLDKPVICSMSNAAASGGYYISMNSAKIFANATTLTGSIGVFGIKFDASKWANSYGITGDHYPHGSHGAALHPLTPLTPSMKNNIARIVLDYYDYFKGIVATERSLSMNEVEEVAQGRVWTGEQAKEVGLVDAIGGLDRAVSYAKRTHTNTDHVEVLHYPKRQSIFEDLPETFSSQQSWYARIVQPIFTKLLLSDDDVSNQTSTENLLDKVSVLSFANKPHIMLTMDETTAIDVILRGE</sequence>
<dbReference type="AlphaFoldDB" id="A0ABD3M6C6"/>
<evidence type="ECO:0000256" key="2">
    <source>
        <dbReference type="ARBA" id="ARBA00022670"/>
    </source>
</evidence>
<dbReference type="GO" id="GO:0006508">
    <property type="term" value="P:proteolysis"/>
    <property type="evidence" value="ECO:0007669"/>
    <property type="project" value="UniProtKB-KW"/>
</dbReference>
<evidence type="ECO:0000256" key="1">
    <source>
        <dbReference type="ARBA" id="ARBA00008683"/>
    </source>
</evidence>
<comment type="caution">
    <text evidence="7">The sequence shown here is derived from an EMBL/GenBank/DDBJ whole genome shotgun (WGS) entry which is preliminary data.</text>
</comment>
<evidence type="ECO:0000256" key="3">
    <source>
        <dbReference type="ARBA" id="ARBA00022801"/>
    </source>
</evidence>
<dbReference type="Proteomes" id="UP001530293">
    <property type="component" value="Unassembled WGS sequence"/>
</dbReference>
<accession>A0ABD3M6C6</accession>
<dbReference type="InterPro" id="IPR002142">
    <property type="entry name" value="Peptidase_S49"/>
</dbReference>
<dbReference type="Pfam" id="PF01343">
    <property type="entry name" value="Peptidase_S49"/>
    <property type="match status" value="2"/>
</dbReference>
<evidence type="ECO:0000256" key="4">
    <source>
        <dbReference type="ARBA" id="ARBA00022825"/>
    </source>
</evidence>
<dbReference type="InterPro" id="IPR029045">
    <property type="entry name" value="ClpP/crotonase-like_dom_sf"/>
</dbReference>
<dbReference type="PANTHER" id="PTHR33209">
    <property type="entry name" value="PROTEASE 4"/>
    <property type="match status" value="1"/>
</dbReference>
<protein>
    <recommendedName>
        <fullName evidence="6">Peptidase S49 domain-containing protein</fullName>
    </recommendedName>
</protein>
<keyword evidence="4" id="KW-0720">Serine protease</keyword>
<evidence type="ECO:0000259" key="6">
    <source>
        <dbReference type="Pfam" id="PF01343"/>
    </source>
</evidence>
<dbReference type="InterPro" id="IPR047272">
    <property type="entry name" value="S49_SppA_C"/>
</dbReference>
<dbReference type="GO" id="GO:0008236">
    <property type="term" value="F:serine-type peptidase activity"/>
    <property type="evidence" value="ECO:0007669"/>
    <property type="project" value="UniProtKB-KW"/>
</dbReference>
<evidence type="ECO:0000313" key="8">
    <source>
        <dbReference type="Proteomes" id="UP001530293"/>
    </source>
</evidence>
<reference evidence="7 8" key="1">
    <citation type="submission" date="2024-10" db="EMBL/GenBank/DDBJ databases">
        <title>Updated reference genomes for cyclostephanoid diatoms.</title>
        <authorList>
            <person name="Roberts W.R."/>
            <person name="Alverson A.J."/>
        </authorList>
    </citation>
    <scope>NUCLEOTIDE SEQUENCE [LARGE SCALE GENOMIC DNA]</scope>
    <source>
        <strain evidence="7 8">AJA232-27</strain>
    </source>
</reference>
<feature type="compositionally biased region" description="Low complexity" evidence="5">
    <location>
        <begin position="131"/>
        <end position="147"/>
    </location>
</feature>
<dbReference type="PANTHER" id="PTHR33209:SF1">
    <property type="entry name" value="PEPTIDASE S49 DOMAIN-CONTAINING PROTEIN"/>
    <property type="match status" value="1"/>
</dbReference>
<dbReference type="SUPFAM" id="SSF52096">
    <property type="entry name" value="ClpP/crotonase"/>
    <property type="match status" value="1"/>
</dbReference>
<comment type="similarity">
    <text evidence="1">Belongs to the peptidase S49 family.</text>
</comment>
<dbReference type="CDD" id="cd07023">
    <property type="entry name" value="S49_Sppa_N_C"/>
    <property type="match status" value="1"/>
</dbReference>
<organism evidence="7 8">
    <name type="scientific">Discostella pseudostelligera</name>
    <dbReference type="NCBI Taxonomy" id="259834"/>
    <lineage>
        <taxon>Eukaryota</taxon>
        <taxon>Sar</taxon>
        <taxon>Stramenopiles</taxon>
        <taxon>Ochrophyta</taxon>
        <taxon>Bacillariophyta</taxon>
        <taxon>Coscinodiscophyceae</taxon>
        <taxon>Thalassiosirophycidae</taxon>
        <taxon>Stephanodiscales</taxon>
        <taxon>Stephanodiscaceae</taxon>
        <taxon>Discostella</taxon>
    </lineage>
</organism>
<feature type="region of interest" description="Disordered" evidence="5">
    <location>
        <begin position="126"/>
        <end position="151"/>
    </location>
</feature>
<dbReference type="InterPro" id="IPR004635">
    <property type="entry name" value="Pept_S49_SppA"/>
</dbReference>
<evidence type="ECO:0000256" key="5">
    <source>
        <dbReference type="SAM" id="MobiDB-lite"/>
    </source>
</evidence>
<dbReference type="NCBIfam" id="TIGR00706">
    <property type="entry name" value="SppA_dom"/>
    <property type="match status" value="1"/>
</dbReference>
<name>A0ABD3M6C6_9STRA</name>
<dbReference type="EMBL" id="JALLBG020000200">
    <property type="protein sequence ID" value="KAL3759498.1"/>
    <property type="molecule type" value="Genomic_DNA"/>
</dbReference>
<dbReference type="Gene3D" id="3.90.226.10">
    <property type="entry name" value="2-enoyl-CoA Hydratase, Chain A, domain 1"/>
    <property type="match status" value="3"/>
</dbReference>
<keyword evidence="8" id="KW-1185">Reference proteome</keyword>
<proteinExistence type="inferred from homology"/>
<feature type="domain" description="Peptidase S49" evidence="6">
    <location>
        <begin position="589"/>
        <end position="732"/>
    </location>
</feature>
<keyword evidence="2" id="KW-0645">Protease</keyword>
<gene>
    <name evidence="7" type="ORF">ACHAWU_000797</name>
</gene>
<feature type="domain" description="Peptidase S49" evidence="6">
    <location>
        <begin position="288"/>
        <end position="408"/>
    </location>
</feature>